<evidence type="ECO:0000256" key="1">
    <source>
        <dbReference type="ARBA" id="ARBA00001946"/>
    </source>
</evidence>
<dbReference type="GO" id="GO:0046872">
    <property type="term" value="F:metal ion binding"/>
    <property type="evidence" value="ECO:0007669"/>
    <property type="project" value="UniProtKB-KW"/>
</dbReference>
<dbReference type="InterPro" id="IPR023192">
    <property type="entry name" value="TGS-like_dom_sf"/>
</dbReference>
<proteinExistence type="predicted"/>
<organism evidence="8 9">
    <name type="scientific">Candidatus Curtissbacteria bacterium GW2011_GWA1_41_11</name>
    <dbReference type="NCBI Taxonomy" id="1618409"/>
    <lineage>
        <taxon>Bacteria</taxon>
        <taxon>Candidatus Curtissiibacteriota</taxon>
    </lineage>
</organism>
<keyword evidence="2" id="KW-0479">Metal-binding</keyword>
<comment type="caution">
    <text evidence="8">The sequence shown here is derived from an EMBL/GenBank/DDBJ whole genome shotgun (WGS) entry which is preliminary data.</text>
</comment>
<dbReference type="GO" id="GO:0016887">
    <property type="term" value="F:ATP hydrolysis activity"/>
    <property type="evidence" value="ECO:0007669"/>
    <property type="project" value="InterPro"/>
</dbReference>
<dbReference type="PROSITE" id="PS51710">
    <property type="entry name" value="G_OBG"/>
    <property type="match status" value="1"/>
</dbReference>
<dbReference type="InterPro" id="IPR004095">
    <property type="entry name" value="TGS"/>
</dbReference>
<dbReference type="PATRIC" id="fig|1618409.3.peg.560"/>
<dbReference type="SUPFAM" id="SSF81271">
    <property type="entry name" value="TGS-like"/>
    <property type="match status" value="1"/>
</dbReference>
<dbReference type="PROSITE" id="PS51880">
    <property type="entry name" value="TGS"/>
    <property type="match status" value="1"/>
</dbReference>
<dbReference type="Pfam" id="PF06071">
    <property type="entry name" value="YchF-GTPase_C"/>
    <property type="match status" value="1"/>
</dbReference>
<dbReference type="InterPro" id="IPR027417">
    <property type="entry name" value="P-loop_NTPase"/>
</dbReference>
<dbReference type="EMBL" id="LCAG01000008">
    <property type="protein sequence ID" value="KKR87036.1"/>
    <property type="molecule type" value="Genomic_DNA"/>
</dbReference>
<keyword evidence="3" id="KW-0547">Nucleotide-binding</keyword>
<evidence type="ECO:0000313" key="8">
    <source>
        <dbReference type="EMBL" id="KKR87036.1"/>
    </source>
</evidence>
<accession>A0A0G0UHN9</accession>
<reference evidence="8 9" key="1">
    <citation type="journal article" date="2015" name="Nature">
        <title>rRNA introns, odd ribosomes, and small enigmatic genomes across a large radiation of phyla.</title>
        <authorList>
            <person name="Brown C.T."/>
            <person name="Hug L.A."/>
            <person name="Thomas B.C."/>
            <person name="Sharon I."/>
            <person name="Castelle C.J."/>
            <person name="Singh A."/>
            <person name="Wilkins M.J."/>
            <person name="Williams K.H."/>
            <person name="Banfield J.F."/>
        </authorList>
    </citation>
    <scope>NUCLEOTIDE SEQUENCE [LARGE SCALE GENOMIC DNA]</scope>
</reference>
<evidence type="ECO:0000256" key="5">
    <source>
        <dbReference type="ARBA" id="ARBA00022842"/>
    </source>
</evidence>
<dbReference type="PANTHER" id="PTHR23305">
    <property type="entry name" value="OBG GTPASE FAMILY"/>
    <property type="match status" value="1"/>
</dbReference>
<dbReference type="InterPro" id="IPR004396">
    <property type="entry name" value="ATPase_YchF/OLA1"/>
</dbReference>
<feature type="domain" description="OBG-type G" evidence="6">
    <location>
        <begin position="6"/>
        <end position="288"/>
    </location>
</feature>
<dbReference type="InterPro" id="IPR012676">
    <property type="entry name" value="TGS-like"/>
</dbReference>
<dbReference type="InterPro" id="IPR006073">
    <property type="entry name" value="GTP-bd"/>
</dbReference>
<gene>
    <name evidence="8" type="ORF">UU34_C0008G0060</name>
</gene>
<evidence type="ECO:0000313" key="9">
    <source>
        <dbReference type="Proteomes" id="UP000034854"/>
    </source>
</evidence>
<keyword evidence="5" id="KW-0460">Magnesium</keyword>
<sequence>MFSSNPSIGIVGLANVGKSTLFNALLKKQVAISANYPFTTIEPNVGVVEVPDKSLEKLAEIIARDSSSATQNDKRAWVDGKPPIVPAGVKFVDIAGLVKGAHKGEGLGNQFLSHIREVDAIVFVLRGFINENVIRSGPEEPSGSERSVDPKADLEVLKDELLLKDLETVEKVLETGNKKQETRNRNILEKVKSLISEGKWLRDEMTDEEIDKIGDLQLLSAKKAIVVLNCDEADLNKDETEGALRISAKMEEELAGLSQDEQKEYLREVGVDGPGLNRLIRIAYDVLGLMSFYTAGEKEVRAWTVGKGSLAPRAAGVIHGDFEKGFIAADVVPFDRFIEAGGWRGAREKGYVKTIGRSEVMPEDCVVEFKFNV</sequence>
<dbReference type="InterPro" id="IPR031167">
    <property type="entry name" value="G_OBG"/>
</dbReference>
<dbReference type="GO" id="GO:0005737">
    <property type="term" value="C:cytoplasm"/>
    <property type="evidence" value="ECO:0007669"/>
    <property type="project" value="TreeGrafter"/>
</dbReference>
<dbReference type="Gene3D" id="1.10.150.300">
    <property type="entry name" value="TGS-like domain"/>
    <property type="match status" value="1"/>
</dbReference>
<dbReference type="NCBIfam" id="TIGR00092">
    <property type="entry name" value="redox-regulated ATPase YchF"/>
    <property type="match status" value="1"/>
</dbReference>
<comment type="cofactor">
    <cofactor evidence="1">
        <name>Mg(2+)</name>
        <dbReference type="ChEBI" id="CHEBI:18420"/>
    </cofactor>
</comment>
<keyword evidence="4" id="KW-0067">ATP-binding</keyword>
<dbReference type="SUPFAM" id="SSF52540">
    <property type="entry name" value="P-loop containing nucleoside triphosphate hydrolases"/>
    <property type="match status" value="1"/>
</dbReference>
<evidence type="ECO:0000259" key="7">
    <source>
        <dbReference type="PROSITE" id="PS51880"/>
    </source>
</evidence>
<dbReference type="PRINTS" id="PR00326">
    <property type="entry name" value="GTP1OBG"/>
</dbReference>
<evidence type="ECO:0000256" key="2">
    <source>
        <dbReference type="ARBA" id="ARBA00022723"/>
    </source>
</evidence>
<protein>
    <submittedName>
        <fullName evidence="8">GTP-binding protein YchF</fullName>
    </submittedName>
</protein>
<evidence type="ECO:0000256" key="4">
    <source>
        <dbReference type="ARBA" id="ARBA00022840"/>
    </source>
</evidence>
<name>A0A0G0UHN9_9BACT</name>
<dbReference type="InterPro" id="IPR012675">
    <property type="entry name" value="Beta-grasp_dom_sf"/>
</dbReference>
<dbReference type="InterPro" id="IPR013029">
    <property type="entry name" value="YchF_C"/>
</dbReference>
<evidence type="ECO:0000256" key="3">
    <source>
        <dbReference type="ARBA" id="ARBA00022741"/>
    </source>
</evidence>
<dbReference type="GO" id="GO:0005524">
    <property type="term" value="F:ATP binding"/>
    <property type="evidence" value="ECO:0007669"/>
    <property type="project" value="UniProtKB-KW"/>
</dbReference>
<dbReference type="PIRSF" id="PIRSF006641">
    <property type="entry name" value="CHP00092"/>
    <property type="match status" value="1"/>
</dbReference>
<evidence type="ECO:0000259" key="6">
    <source>
        <dbReference type="PROSITE" id="PS51710"/>
    </source>
</evidence>
<dbReference type="Pfam" id="PF01926">
    <property type="entry name" value="MMR_HSR1"/>
    <property type="match status" value="1"/>
</dbReference>
<dbReference type="Gene3D" id="3.10.20.30">
    <property type="match status" value="1"/>
</dbReference>
<dbReference type="PANTHER" id="PTHR23305:SF18">
    <property type="entry name" value="OBG-TYPE G DOMAIN-CONTAINING PROTEIN"/>
    <property type="match status" value="1"/>
</dbReference>
<dbReference type="FunFam" id="3.10.20.30:FF:000029">
    <property type="entry name" value="Obg-like ATPase 1"/>
    <property type="match status" value="1"/>
</dbReference>
<dbReference type="AlphaFoldDB" id="A0A0G0UHN9"/>
<dbReference type="Proteomes" id="UP000034854">
    <property type="component" value="Unassembled WGS sequence"/>
</dbReference>
<dbReference type="Gene3D" id="3.40.50.300">
    <property type="entry name" value="P-loop containing nucleotide triphosphate hydrolases"/>
    <property type="match status" value="1"/>
</dbReference>
<feature type="domain" description="TGS" evidence="7">
    <location>
        <begin position="288"/>
        <end position="371"/>
    </location>
</feature>
<dbReference type="GO" id="GO:0005525">
    <property type="term" value="F:GTP binding"/>
    <property type="evidence" value="ECO:0007669"/>
    <property type="project" value="InterPro"/>
</dbReference>